<dbReference type="CDD" id="cd00464">
    <property type="entry name" value="SK"/>
    <property type="match status" value="1"/>
</dbReference>
<dbReference type="AlphaFoldDB" id="A0A7Y3T0U2"/>
<dbReference type="UniPathway" id="UPA00053">
    <property type="reaction ID" value="UER00088"/>
</dbReference>
<comment type="catalytic activity">
    <reaction evidence="10 11">
        <text>shikimate + ATP = 3-phosphoshikimate + ADP + H(+)</text>
        <dbReference type="Rhea" id="RHEA:13121"/>
        <dbReference type="ChEBI" id="CHEBI:15378"/>
        <dbReference type="ChEBI" id="CHEBI:30616"/>
        <dbReference type="ChEBI" id="CHEBI:36208"/>
        <dbReference type="ChEBI" id="CHEBI:145989"/>
        <dbReference type="ChEBI" id="CHEBI:456216"/>
        <dbReference type="EC" id="2.7.1.71"/>
    </reaction>
</comment>
<comment type="subunit">
    <text evidence="11">Monomer.</text>
</comment>
<dbReference type="GO" id="GO:0000287">
    <property type="term" value="F:magnesium ion binding"/>
    <property type="evidence" value="ECO:0007669"/>
    <property type="project" value="UniProtKB-UniRule"/>
</dbReference>
<keyword evidence="6 11" id="KW-0547">Nucleotide-binding</keyword>
<comment type="caution">
    <text evidence="11">Lacks conserved residue(s) required for the propagation of feature annotation.</text>
</comment>
<dbReference type="GeneID" id="83592883"/>
<keyword evidence="8 11" id="KW-0067">ATP-binding</keyword>
<protein>
    <recommendedName>
        <fullName evidence="3 11">Shikimate kinase</fullName>
        <shortName evidence="11">SK</shortName>
        <ecNumber evidence="3 11">2.7.1.71</ecNumber>
    </recommendedName>
</protein>
<keyword evidence="7 11" id="KW-0418">Kinase</keyword>
<evidence type="ECO:0000256" key="9">
    <source>
        <dbReference type="ARBA" id="ARBA00023141"/>
    </source>
</evidence>
<dbReference type="Proteomes" id="UP000531659">
    <property type="component" value="Unassembled WGS sequence"/>
</dbReference>
<evidence type="ECO:0000256" key="8">
    <source>
        <dbReference type="ARBA" id="ARBA00022840"/>
    </source>
</evidence>
<dbReference type="GO" id="GO:0005524">
    <property type="term" value="F:ATP binding"/>
    <property type="evidence" value="ECO:0007669"/>
    <property type="project" value="UniProtKB-UniRule"/>
</dbReference>
<feature type="binding site" evidence="11">
    <location>
        <position position="33"/>
    </location>
    <ligand>
        <name>substrate</name>
    </ligand>
</feature>
<reference evidence="12 13" key="1">
    <citation type="submission" date="2020-05" db="EMBL/GenBank/DDBJ databases">
        <title>Complete genome of Clostridium estertheticum subspecies estertheticum, isolated from Vacuum packed lamb meat from New Zealand imported to Switzerland.</title>
        <authorList>
            <person name="Wambui J."/>
            <person name="Stevens M.J.A."/>
            <person name="Stephan R."/>
        </authorList>
    </citation>
    <scope>NUCLEOTIDE SEQUENCE [LARGE SCALE GENOMIC DNA]</scope>
    <source>
        <strain evidence="12 13">CEST001</strain>
    </source>
</reference>
<comment type="caution">
    <text evidence="12">The sequence shown here is derived from an EMBL/GenBank/DDBJ whole genome shotgun (WGS) entry which is preliminary data.</text>
</comment>
<evidence type="ECO:0000256" key="7">
    <source>
        <dbReference type="ARBA" id="ARBA00022777"/>
    </source>
</evidence>
<dbReference type="InterPro" id="IPR000623">
    <property type="entry name" value="Shikimate_kinase/TSH1"/>
</dbReference>
<sequence length="167" mass="18828">MKNIVLIGMPGCGKSEIGEILADKIEMNFIDVDVFIESSTSRSITEIFKNGEDAFRDIESIAVRDLSKKNHVVISTGGGVIKRYENIMNLKRNGIIIYINRPIQNIVSDINIEGRPLLANDPGRISKLFDERGPLYKKYCDYEVMNISEINDVVNSIIQIYTKSQAK</sequence>
<comment type="pathway">
    <text evidence="1 11">Metabolic intermediate biosynthesis; chorismate biosynthesis; chorismate from D-erythrose 4-phosphate and phosphoenolpyruvate: step 5/7.</text>
</comment>
<dbReference type="InterPro" id="IPR031322">
    <property type="entry name" value="Shikimate/glucono_kinase"/>
</dbReference>
<feature type="binding site" evidence="11">
    <location>
        <position position="132"/>
    </location>
    <ligand>
        <name>substrate</name>
    </ligand>
</feature>
<dbReference type="RefSeq" id="WP_171297930.1">
    <property type="nucleotide sequence ID" value="NZ_CP077615.1"/>
</dbReference>
<dbReference type="GO" id="GO:0008652">
    <property type="term" value="P:amino acid biosynthetic process"/>
    <property type="evidence" value="ECO:0007669"/>
    <property type="project" value="UniProtKB-KW"/>
</dbReference>
<organism evidence="12 13">
    <name type="scientific">Clostridium estertheticum</name>
    <dbReference type="NCBI Taxonomy" id="238834"/>
    <lineage>
        <taxon>Bacteria</taxon>
        <taxon>Bacillati</taxon>
        <taxon>Bacillota</taxon>
        <taxon>Clostridia</taxon>
        <taxon>Eubacteriales</taxon>
        <taxon>Clostridiaceae</taxon>
        <taxon>Clostridium</taxon>
    </lineage>
</organism>
<dbReference type="GO" id="GO:0004765">
    <property type="term" value="F:shikimate kinase activity"/>
    <property type="evidence" value="ECO:0007669"/>
    <property type="project" value="UniProtKB-UniRule"/>
</dbReference>
<evidence type="ECO:0000313" key="12">
    <source>
        <dbReference type="EMBL" id="NNU77284.1"/>
    </source>
</evidence>
<evidence type="ECO:0000256" key="2">
    <source>
        <dbReference type="ARBA" id="ARBA00006997"/>
    </source>
</evidence>
<keyword evidence="11" id="KW-0479">Metal-binding</keyword>
<keyword evidence="11" id="KW-0460">Magnesium</keyword>
<dbReference type="Pfam" id="PF01202">
    <property type="entry name" value="SKI"/>
    <property type="match status" value="1"/>
</dbReference>
<dbReference type="PRINTS" id="PR01100">
    <property type="entry name" value="SHIKIMTKNASE"/>
</dbReference>
<dbReference type="EC" id="2.7.1.71" evidence="3 11"/>
<keyword evidence="5 11" id="KW-0808">Transferase</keyword>
<dbReference type="GO" id="GO:0005829">
    <property type="term" value="C:cytosol"/>
    <property type="evidence" value="ECO:0007669"/>
    <property type="project" value="TreeGrafter"/>
</dbReference>
<dbReference type="EMBL" id="JABEYB010000011">
    <property type="protein sequence ID" value="NNU77284.1"/>
    <property type="molecule type" value="Genomic_DNA"/>
</dbReference>
<dbReference type="Gene3D" id="3.40.50.300">
    <property type="entry name" value="P-loop containing nucleotide triphosphate hydrolases"/>
    <property type="match status" value="1"/>
</dbReference>
<evidence type="ECO:0000256" key="5">
    <source>
        <dbReference type="ARBA" id="ARBA00022679"/>
    </source>
</evidence>
<evidence type="ECO:0000256" key="6">
    <source>
        <dbReference type="ARBA" id="ARBA00022741"/>
    </source>
</evidence>
<proteinExistence type="inferred from homology"/>
<evidence type="ECO:0000313" key="13">
    <source>
        <dbReference type="Proteomes" id="UP000531659"/>
    </source>
</evidence>
<dbReference type="PROSITE" id="PS01128">
    <property type="entry name" value="SHIKIMATE_KINASE"/>
    <property type="match status" value="1"/>
</dbReference>
<comment type="function">
    <text evidence="11">Catalyzes the specific phosphorylation of the 3-hydroxyl group of shikimic acid using ATP as a cosubstrate.</text>
</comment>
<comment type="subcellular location">
    <subcellularLocation>
        <location evidence="11">Cytoplasm</location>
    </subcellularLocation>
</comment>
<dbReference type="InterPro" id="IPR027417">
    <property type="entry name" value="P-loop_NTPase"/>
</dbReference>
<feature type="binding site" evidence="11">
    <location>
        <position position="78"/>
    </location>
    <ligand>
        <name>substrate</name>
    </ligand>
</feature>
<keyword evidence="11" id="KW-0963">Cytoplasm</keyword>
<keyword evidence="9 11" id="KW-0057">Aromatic amino acid biosynthesis</keyword>
<evidence type="ECO:0000256" key="4">
    <source>
        <dbReference type="ARBA" id="ARBA00022605"/>
    </source>
</evidence>
<dbReference type="PANTHER" id="PTHR21087">
    <property type="entry name" value="SHIKIMATE KINASE"/>
    <property type="match status" value="1"/>
</dbReference>
<dbReference type="GO" id="GO:0009073">
    <property type="term" value="P:aromatic amino acid family biosynthetic process"/>
    <property type="evidence" value="ECO:0007669"/>
    <property type="project" value="UniProtKB-KW"/>
</dbReference>
<name>A0A7Y3T0U2_9CLOT</name>
<feature type="binding site" evidence="11">
    <location>
        <position position="15"/>
    </location>
    <ligand>
        <name>Mg(2+)</name>
        <dbReference type="ChEBI" id="CHEBI:18420"/>
    </ligand>
</feature>
<dbReference type="HAMAP" id="MF_00109">
    <property type="entry name" value="Shikimate_kinase"/>
    <property type="match status" value="1"/>
</dbReference>
<evidence type="ECO:0000256" key="3">
    <source>
        <dbReference type="ARBA" id="ARBA00012154"/>
    </source>
</evidence>
<dbReference type="GO" id="GO:0009423">
    <property type="term" value="P:chorismate biosynthetic process"/>
    <property type="evidence" value="ECO:0007669"/>
    <property type="project" value="UniProtKB-UniRule"/>
</dbReference>
<dbReference type="InterPro" id="IPR023000">
    <property type="entry name" value="Shikimate_kinase_CS"/>
</dbReference>
<dbReference type="SUPFAM" id="SSF52540">
    <property type="entry name" value="P-loop containing nucleoside triphosphate hydrolases"/>
    <property type="match status" value="1"/>
</dbReference>
<feature type="binding site" evidence="11">
    <location>
        <position position="56"/>
    </location>
    <ligand>
        <name>substrate</name>
    </ligand>
</feature>
<feature type="binding site" evidence="11">
    <location>
        <begin position="11"/>
        <end position="16"/>
    </location>
    <ligand>
        <name>ATP</name>
        <dbReference type="ChEBI" id="CHEBI:30616"/>
    </ligand>
</feature>
<evidence type="ECO:0000256" key="11">
    <source>
        <dbReference type="HAMAP-Rule" id="MF_00109"/>
    </source>
</evidence>
<evidence type="ECO:0000256" key="10">
    <source>
        <dbReference type="ARBA" id="ARBA00048567"/>
    </source>
</evidence>
<keyword evidence="4 11" id="KW-0028">Amino-acid biosynthesis</keyword>
<comment type="cofactor">
    <cofactor evidence="11">
        <name>Mg(2+)</name>
        <dbReference type="ChEBI" id="CHEBI:18420"/>
    </cofactor>
    <text evidence="11">Binds 1 Mg(2+) ion per subunit.</text>
</comment>
<dbReference type="PANTHER" id="PTHR21087:SF16">
    <property type="entry name" value="SHIKIMATE KINASE 1, CHLOROPLASTIC"/>
    <property type="match status" value="1"/>
</dbReference>
<comment type="similarity">
    <text evidence="2 11">Belongs to the shikimate kinase family.</text>
</comment>
<gene>
    <name evidence="11" type="primary">aroK</name>
    <name evidence="12" type="ORF">HLQ16_15215</name>
</gene>
<accession>A0A7Y3T0U2</accession>
<evidence type="ECO:0000256" key="1">
    <source>
        <dbReference type="ARBA" id="ARBA00004842"/>
    </source>
</evidence>
<feature type="binding site" evidence="11">
    <location>
        <position position="115"/>
    </location>
    <ligand>
        <name>ATP</name>
        <dbReference type="ChEBI" id="CHEBI:30616"/>
    </ligand>
</feature>